<dbReference type="InterPro" id="IPR013011">
    <property type="entry name" value="PTS_EIIB_2"/>
</dbReference>
<dbReference type="SUPFAM" id="SSF52794">
    <property type="entry name" value="PTS system IIB component-like"/>
    <property type="match status" value="1"/>
</dbReference>
<sequence length="100" mass="10811">MANDNLKFLVCCANGSGSSLMAQLALDKVLKRNGLKCKTHHAPLSEGRSSAAQYDVLLCAQNFANMFTDAEKKGVKVIPLKNVMSDKEIEEKLKAAGVIE</sequence>
<comment type="caution">
    <text evidence="3">The sequence shown here is derived from an EMBL/GenBank/DDBJ whole genome shotgun (WGS) entry which is preliminary data.</text>
</comment>
<reference evidence="3" key="2">
    <citation type="journal article" date="2021" name="PeerJ">
        <title>Extensive microbial diversity within the chicken gut microbiome revealed by metagenomics and culture.</title>
        <authorList>
            <person name="Gilroy R."/>
            <person name="Ravi A."/>
            <person name="Getino M."/>
            <person name="Pursley I."/>
            <person name="Horton D.L."/>
            <person name="Alikhan N.F."/>
            <person name="Baker D."/>
            <person name="Gharbi K."/>
            <person name="Hall N."/>
            <person name="Watson M."/>
            <person name="Adriaenssens E.M."/>
            <person name="Foster-Nyarko E."/>
            <person name="Jarju S."/>
            <person name="Secka A."/>
            <person name="Antonio M."/>
            <person name="Oren A."/>
            <person name="Chaudhuri R.R."/>
            <person name="La Ragione R."/>
            <person name="Hildebrand F."/>
            <person name="Pallen M.J."/>
        </authorList>
    </citation>
    <scope>NUCLEOTIDE SEQUENCE</scope>
    <source>
        <strain evidence="3">ChiSxjej1B13-7041</strain>
    </source>
</reference>
<dbReference type="AlphaFoldDB" id="A0A9D1EHW6"/>
<evidence type="ECO:0000313" key="4">
    <source>
        <dbReference type="Proteomes" id="UP000886841"/>
    </source>
</evidence>
<dbReference type="InterPro" id="IPR036095">
    <property type="entry name" value="PTS_EIIB-like_sf"/>
</dbReference>
<dbReference type="GO" id="GO:0009401">
    <property type="term" value="P:phosphoenolpyruvate-dependent sugar phosphotransferase system"/>
    <property type="evidence" value="ECO:0007669"/>
    <property type="project" value="InterPro"/>
</dbReference>
<organism evidence="3 4">
    <name type="scientific">Candidatus Egerieimonas intestinavium</name>
    <dbReference type="NCBI Taxonomy" id="2840777"/>
    <lineage>
        <taxon>Bacteria</taxon>
        <taxon>Bacillati</taxon>
        <taxon>Bacillota</taxon>
        <taxon>Clostridia</taxon>
        <taxon>Lachnospirales</taxon>
        <taxon>Lachnospiraceae</taxon>
        <taxon>Lachnospiraceae incertae sedis</taxon>
        <taxon>Candidatus Egerieimonas</taxon>
    </lineage>
</organism>
<dbReference type="Gene3D" id="3.40.50.2300">
    <property type="match status" value="1"/>
</dbReference>
<dbReference type="EMBL" id="DVHU01000023">
    <property type="protein sequence ID" value="HIR92312.1"/>
    <property type="molecule type" value="Genomic_DNA"/>
</dbReference>
<evidence type="ECO:0000256" key="1">
    <source>
        <dbReference type="ARBA" id="ARBA00022679"/>
    </source>
</evidence>
<keyword evidence="3" id="KW-0813">Transport</keyword>
<reference evidence="3" key="1">
    <citation type="submission" date="2020-10" db="EMBL/GenBank/DDBJ databases">
        <authorList>
            <person name="Gilroy R."/>
        </authorList>
    </citation>
    <scope>NUCLEOTIDE SEQUENCE</scope>
    <source>
        <strain evidence="3">ChiSxjej1B13-7041</strain>
    </source>
</reference>
<dbReference type="GO" id="GO:0008982">
    <property type="term" value="F:protein-N(PI)-phosphohistidine-sugar phosphotransferase activity"/>
    <property type="evidence" value="ECO:0007669"/>
    <property type="project" value="InterPro"/>
</dbReference>
<dbReference type="Proteomes" id="UP000886841">
    <property type="component" value="Unassembled WGS sequence"/>
</dbReference>
<dbReference type="CDD" id="cd05563">
    <property type="entry name" value="PTS_IIB_ascorbate"/>
    <property type="match status" value="1"/>
</dbReference>
<dbReference type="PROSITE" id="PS51099">
    <property type="entry name" value="PTS_EIIB_TYPE_2"/>
    <property type="match status" value="1"/>
</dbReference>
<evidence type="ECO:0000259" key="2">
    <source>
        <dbReference type="PROSITE" id="PS51099"/>
    </source>
</evidence>
<protein>
    <submittedName>
        <fullName evidence="3">PTS sugar transporter subunit IIB</fullName>
    </submittedName>
</protein>
<feature type="domain" description="PTS EIIB type-2" evidence="2">
    <location>
        <begin position="6"/>
        <end position="100"/>
    </location>
</feature>
<gene>
    <name evidence="3" type="ORF">IAB98_02675</name>
</gene>
<keyword evidence="3" id="KW-0762">Sugar transport</keyword>
<dbReference type="Pfam" id="PF02302">
    <property type="entry name" value="PTS_IIB"/>
    <property type="match status" value="1"/>
</dbReference>
<name>A0A9D1EHW6_9FIRM</name>
<evidence type="ECO:0000313" key="3">
    <source>
        <dbReference type="EMBL" id="HIR92312.1"/>
    </source>
</evidence>
<dbReference type="InterPro" id="IPR003501">
    <property type="entry name" value="PTS_EIIB_2/3"/>
</dbReference>
<keyword evidence="1" id="KW-0808">Transferase</keyword>
<accession>A0A9D1EHW6</accession>
<proteinExistence type="predicted"/>